<dbReference type="SUPFAM" id="SSF55718">
    <property type="entry name" value="SCP-like"/>
    <property type="match status" value="1"/>
</dbReference>
<evidence type="ECO:0000313" key="2">
    <source>
        <dbReference type="EMBL" id="TCP65196.1"/>
    </source>
</evidence>
<dbReference type="Pfam" id="PF13527">
    <property type="entry name" value="Acetyltransf_9"/>
    <property type="match status" value="1"/>
</dbReference>
<dbReference type="InterPro" id="IPR041380">
    <property type="entry name" value="Acetyltransf_17"/>
</dbReference>
<evidence type="ECO:0000259" key="1">
    <source>
        <dbReference type="PROSITE" id="PS51186"/>
    </source>
</evidence>
<dbReference type="GO" id="GO:0030649">
    <property type="term" value="P:aminoglycoside antibiotic catabolic process"/>
    <property type="evidence" value="ECO:0007669"/>
    <property type="project" value="TreeGrafter"/>
</dbReference>
<dbReference type="PANTHER" id="PTHR37817">
    <property type="entry name" value="N-ACETYLTRANSFERASE EIS"/>
    <property type="match status" value="1"/>
</dbReference>
<keyword evidence="3" id="KW-1185">Reference proteome</keyword>
<dbReference type="EMBL" id="SLXT01000006">
    <property type="protein sequence ID" value="TCP65196.1"/>
    <property type="molecule type" value="Genomic_DNA"/>
</dbReference>
<dbReference type="InterPro" id="IPR000182">
    <property type="entry name" value="GNAT_dom"/>
</dbReference>
<feature type="domain" description="N-acetyltransferase" evidence="1">
    <location>
        <begin position="1"/>
        <end position="171"/>
    </location>
</feature>
<dbReference type="Proteomes" id="UP000294813">
    <property type="component" value="Unassembled WGS sequence"/>
</dbReference>
<protein>
    <submittedName>
        <fullName evidence="2">Putative acetyltransferase</fullName>
    </submittedName>
</protein>
<dbReference type="InterPro" id="IPR025559">
    <property type="entry name" value="Eis_dom"/>
</dbReference>
<evidence type="ECO:0000313" key="3">
    <source>
        <dbReference type="Proteomes" id="UP000294813"/>
    </source>
</evidence>
<organism evidence="2 3">
    <name type="scientific">Heliophilum fasciatum</name>
    <dbReference type="NCBI Taxonomy" id="35700"/>
    <lineage>
        <taxon>Bacteria</taxon>
        <taxon>Bacillati</taxon>
        <taxon>Bacillota</taxon>
        <taxon>Clostridia</taxon>
        <taxon>Eubacteriales</taxon>
        <taxon>Heliobacteriaceae</taxon>
        <taxon>Heliophilum</taxon>
    </lineage>
</organism>
<dbReference type="PANTHER" id="PTHR37817:SF1">
    <property type="entry name" value="N-ACETYLTRANSFERASE EIS"/>
    <property type="match status" value="1"/>
</dbReference>
<dbReference type="GO" id="GO:0034069">
    <property type="term" value="F:aminoglycoside N-acetyltransferase activity"/>
    <property type="evidence" value="ECO:0007669"/>
    <property type="project" value="TreeGrafter"/>
</dbReference>
<dbReference type="PROSITE" id="PS51186">
    <property type="entry name" value="GNAT"/>
    <property type="match status" value="1"/>
</dbReference>
<dbReference type="InterPro" id="IPR036527">
    <property type="entry name" value="SCP2_sterol-bd_dom_sf"/>
</dbReference>
<gene>
    <name evidence="2" type="ORF">EDD73_10680</name>
</gene>
<dbReference type="Pfam" id="PF17668">
    <property type="entry name" value="Acetyltransf_17"/>
    <property type="match status" value="1"/>
</dbReference>
<name>A0A4V2SX95_9FIRM</name>
<proteinExistence type="predicted"/>
<dbReference type="AlphaFoldDB" id="A0A4V2SX95"/>
<dbReference type="InterPro" id="IPR051554">
    <property type="entry name" value="Acetyltransferase_Eis"/>
</dbReference>
<dbReference type="InterPro" id="IPR016181">
    <property type="entry name" value="Acyl_CoA_acyltransferase"/>
</dbReference>
<sequence length="387" mass="43607">MEYRMAGPADQAAIQWLWDYCFERESDPFYQWYFSQYYALDRVLGGYDGDQMDCCLHLNPYTLELRGRAVPVSYIVGVATRPEARRGGAVRGLLQASLGEMRRREIAVSILMPSAVGFYRPLHWEFCYHRLVYKLSPMDLKGFQGGPGRMRPATMDDFGRMQAIYRTFLAEKHGYVLRSFANWQQLFEEHTLGGGRIYILEEGAAPIGYLFYALQGSTLVVREMAFVDGAAQTSLLQFLHNHRSQVEHIEWNAAIDDDVLFSLPNPKGQVLLEPMMTGRIVDVAAAFTGLPWSGSTAPIRLRVDDPLAPWNDQLFLLEEQDGCVTVTPCGEGTGDVRCSIGALTQLLFGRLSVEELHRAGRCQGEAIAMAALSTLLPPMINYINEYY</sequence>
<keyword evidence="2" id="KW-0808">Transferase</keyword>
<dbReference type="Pfam" id="PF13530">
    <property type="entry name" value="SCP2_2"/>
    <property type="match status" value="1"/>
</dbReference>
<accession>A0A4V2SX95</accession>
<dbReference type="Gene3D" id="3.30.1050.10">
    <property type="entry name" value="SCP2 sterol-binding domain"/>
    <property type="match status" value="1"/>
</dbReference>
<comment type="caution">
    <text evidence="2">The sequence shown here is derived from an EMBL/GenBank/DDBJ whole genome shotgun (WGS) entry which is preliminary data.</text>
</comment>
<dbReference type="Gene3D" id="3.40.630.30">
    <property type="match status" value="2"/>
</dbReference>
<reference evidence="2 3" key="1">
    <citation type="submission" date="2019-03" db="EMBL/GenBank/DDBJ databases">
        <title>Genomic Encyclopedia of Type Strains, Phase IV (KMG-IV): sequencing the most valuable type-strain genomes for metagenomic binning, comparative biology and taxonomic classification.</title>
        <authorList>
            <person name="Goeker M."/>
        </authorList>
    </citation>
    <scope>NUCLEOTIDE SEQUENCE [LARGE SCALE GENOMIC DNA]</scope>
    <source>
        <strain evidence="2 3">DSM 11170</strain>
    </source>
</reference>
<dbReference type="SUPFAM" id="SSF55729">
    <property type="entry name" value="Acyl-CoA N-acyltransferases (Nat)"/>
    <property type="match status" value="1"/>
</dbReference>